<gene>
    <name evidence="2" type="ORF">FKY71_10555</name>
</gene>
<dbReference type="AlphaFoldDB" id="A0A540VQM5"/>
<protein>
    <submittedName>
        <fullName evidence="2">Uncharacterized protein</fullName>
    </submittedName>
</protein>
<name>A0A540VQM5_9GAMM</name>
<proteinExistence type="predicted"/>
<sequence>MVQKLSDSAIRMRAGESARQFADVGAATNKVIEAVDKLQRAVRTADDKIVAAGNDSRLSSKGIAEKVDAAVAEFEAEANRLADYPTKVVDKRKAELQGAGDAWKEPTAGASDVRRRISEANDPAAEALKHRNDTEVMGAILAAPPMASGLSAADHNRLKQAATSQDRETMAELDKIERAEGLLSSAINGARALVRSQAERAKASAKPGEAAQRQYATARKGF</sequence>
<dbReference type="Proteomes" id="UP000315400">
    <property type="component" value="Unassembled WGS sequence"/>
</dbReference>
<evidence type="ECO:0000313" key="2">
    <source>
        <dbReference type="EMBL" id="TQE99061.1"/>
    </source>
</evidence>
<evidence type="ECO:0000256" key="1">
    <source>
        <dbReference type="SAM" id="MobiDB-lite"/>
    </source>
</evidence>
<evidence type="ECO:0000313" key="3">
    <source>
        <dbReference type="Proteomes" id="UP000315400"/>
    </source>
</evidence>
<organism evidence="2 3">
    <name type="scientific">Spiribacter salinus</name>
    <dbReference type="NCBI Taxonomy" id="1335746"/>
    <lineage>
        <taxon>Bacteria</taxon>
        <taxon>Pseudomonadati</taxon>
        <taxon>Pseudomonadota</taxon>
        <taxon>Gammaproteobacteria</taxon>
        <taxon>Chromatiales</taxon>
        <taxon>Ectothiorhodospiraceae</taxon>
        <taxon>Spiribacter</taxon>
    </lineage>
</organism>
<comment type="caution">
    <text evidence="2">The sequence shown here is derived from an EMBL/GenBank/DDBJ whole genome shotgun (WGS) entry which is preliminary data.</text>
</comment>
<feature type="region of interest" description="Disordered" evidence="1">
    <location>
        <begin position="198"/>
        <end position="222"/>
    </location>
</feature>
<reference evidence="2 3" key="1">
    <citation type="submission" date="2019-06" db="EMBL/GenBank/DDBJ databases">
        <title>Metagenome assembled Genome of Spiribacter salinus SL48-SHIP from the microbial mat of Salt Lake 48 (Novosibirsk region, Russia).</title>
        <authorList>
            <person name="Shipova A."/>
            <person name="Rozanov A.S."/>
            <person name="Bryanskaya A.V."/>
            <person name="Peltek S.E."/>
        </authorList>
    </citation>
    <scope>NUCLEOTIDE SEQUENCE [LARGE SCALE GENOMIC DNA]</scope>
    <source>
        <strain evidence="2">SL48-SHIP-2</strain>
    </source>
</reference>
<dbReference type="EMBL" id="VIFK01000097">
    <property type="protein sequence ID" value="TQE99061.1"/>
    <property type="molecule type" value="Genomic_DNA"/>
</dbReference>
<accession>A0A540VQM5</accession>